<organism evidence="1 2">
    <name type="scientific">Papaver nudicaule</name>
    <name type="common">Iceland poppy</name>
    <dbReference type="NCBI Taxonomy" id="74823"/>
    <lineage>
        <taxon>Eukaryota</taxon>
        <taxon>Viridiplantae</taxon>
        <taxon>Streptophyta</taxon>
        <taxon>Embryophyta</taxon>
        <taxon>Tracheophyta</taxon>
        <taxon>Spermatophyta</taxon>
        <taxon>Magnoliopsida</taxon>
        <taxon>Ranunculales</taxon>
        <taxon>Papaveraceae</taxon>
        <taxon>Papaveroideae</taxon>
        <taxon>Papaver</taxon>
    </lineage>
</organism>
<dbReference type="Proteomes" id="UP001177140">
    <property type="component" value="Unassembled WGS sequence"/>
</dbReference>
<reference evidence="1" key="1">
    <citation type="submission" date="2022-03" db="EMBL/GenBank/DDBJ databases">
        <title>A functionally conserved STORR gene fusion in Papaver species that diverged 16.8 million years ago.</title>
        <authorList>
            <person name="Catania T."/>
        </authorList>
    </citation>
    <scope>NUCLEOTIDE SEQUENCE</scope>
    <source>
        <strain evidence="1">S-191538</strain>
    </source>
</reference>
<comment type="caution">
    <text evidence="1">The sequence shown here is derived from an EMBL/GenBank/DDBJ whole genome shotgun (WGS) entry which is preliminary data.</text>
</comment>
<accession>A0AA41VYL7</accession>
<protein>
    <submittedName>
        <fullName evidence="1">Uncharacterized protein</fullName>
    </submittedName>
</protein>
<dbReference type="GO" id="GO:0003676">
    <property type="term" value="F:nucleic acid binding"/>
    <property type="evidence" value="ECO:0007669"/>
    <property type="project" value="InterPro"/>
</dbReference>
<dbReference type="Gene3D" id="3.30.420.10">
    <property type="entry name" value="Ribonuclease H-like superfamily/Ribonuclease H"/>
    <property type="match status" value="1"/>
</dbReference>
<proteinExistence type="predicted"/>
<evidence type="ECO:0000313" key="2">
    <source>
        <dbReference type="Proteomes" id="UP001177140"/>
    </source>
</evidence>
<evidence type="ECO:0000313" key="1">
    <source>
        <dbReference type="EMBL" id="MCL7049818.1"/>
    </source>
</evidence>
<dbReference type="InterPro" id="IPR036397">
    <property type="entry name" value="RNaseH_sf"/>
</dbReference>
<dbReference type="EMBL" id="JAJJMA010320509">
    <property type="protein sequence ID" value="MCL7049818.1"/>
    <property type="molecule type" value="Genomic_DNA"/>
</dbReference>
<gene>
    <name evidence="1" type="ORF">MKW94_020861</name>
</gene>
<name>A0AA41VYL7_PAPNU</name>
<dbReference type="AlphaFoldDB" id="A0AA41VYL7"/>
<sequence>MNLVFEKDDGFEFLAISDFWLKKVIVGEMEESISLACRHEDDDYIDVDDEEYILEDISALQYDDDYYFDDDQFIFKKDYNDFLSKDNELAFKDVQCSFDHPDVVCIRSGEQVLPNDPAFQQKIDKLHKKLRKYELPESQDGEDSDTDSDIDSIEGTWVPTKNHWLKTCLDIWGMEKEEDVISKVKAGEHVFEIFTDGVFSEDGNSGCGAILRDGFHRPIVAESKVIPKGKCVSPFLLQLEGIALGVKLAKKYKVGLFYLYCPSEEVCHFVNKSWSCVGICRCSDTPVAVESQCETCLKKLMCTDDRKKGFNLIQDILSELQCLGVPWFNASVSSGSGERNEAAHFLAEVREDKELKLSEIGEREELWGIIYVEVFGHYFE</sequence>
<keyword evidence="2" id="KW-1185">Reference proteome</keyword>